<feature type="region of interest" description="Disordered" evidence="1">
    <location>
        <begin position="94"/>
        <end position="151"/>
    </location>
</feature>
<dbReference type="EMBL" id="QMIG01000006">
    <property type="protein sequence ID" value="RAW15477.1"/>
    <property type="molecule type" value="Genomic_DNA"/>
</dbReference>
<feature type="transmembrane region" description="Helical" evidence="2">
    <location>
        <begin position="60"/>
        <end position="81"/>
    </location>
</feature>
<sequence length="221" mass="22790">MTFAAVAVAGAVLWYAIDRRREEIPTFALVLASGVPTLLLAAAALFAFAGDEPARDLVALARVLAVAAAVPGGALVATTFLRLTDRVRKGHGWTDAPTYPESPAPPFSLGTSVVSPAPPPPPPPPPHTAASAPATTRPRSRAADPDTLRGGTTIGALERAAVVITLLSGWPEGLALILAVKGFGRYPELRRPSAPERFIIGTFASILWAAGVAGVVVLLRG</sequence>
<dbReference type="Proteomes" id="UP000250462">
    <property type="component" value="Unassembled WGS sequence"/>
</dbReference>
<proteinExistence type="predicted"/>
<dbReference type="OrthoDB" id="3388334at2"/>
<keyword evidence="2" id="KW-0812">Transmembrane</keyword>
<feature type="transmembrane region" description="Helical" evidence="2">
    <location>
        <begin position="198"/>
        <end position="219"/>
    </location>
</feature>
<keyword evidence="4" id="KW-1185">Reference proteome</keyword>
<accession>A0A329QT71</accession>
<organism evidence="3 4">
    <name type="scientific">Phytoactinopolyspora halophila</name>
    <dbReference type="NCBI Taxonomy" id="1981511"/>
    <lineage>
        <taxon>Bacteria</taxon>
        <taxon>Bacillati</taxon>
        <taxon>Actinomycetota</taxon>
        <taxon>Actinomycetes</taxon>
        <taxon>Jiangellales</taxon>
        <taxon>Jiangellaceae</taxon>
        <taxon>Phytoactinopolyspora</taxon>
    </lineage>
</organism>
<protein>
    <submittedName>
        <fullName evidence="3">Uncharacterized protein</fullName>
    </submittedName>
</protein>
<keyword evidence="2" id="KW-0472">Membrane</keyword>
<name>A0A329QT71_9ACTN</name>
<evidence type="ECO:0000313" key="4">
    <source>
        <dbReference type="Proteomes" id="UP000250462"/>
    </source>
</evidence>
<comment type="caution">
    <text evidence="3">The sequence shown here is derived from an EMBL/GenBank/DDBJ whole genome shotgun (WGS) entry which is preliminary data.</text>
</comment>
<gene>
    <name evidence="3" type="ORF">DPM12_08705</name>
</gene>
<evidence type="ECO:0000256" key="2">
    <source>
        <dbReference type="SAM" id="Phobius"/>
    </source>
</evidence>
<feature type="compositionally biased region" description="Low complexity" evidence="1">
    <location>
        <begin position="128"/>
        <end position="137"/>
    </location>
</feature>
<evidence type="ECO:0000313" key="3">
    <source>
        <dbReference type="EMBL" id="RAW15477.1"/>
    </source>
</evidence>
<keyword evidence="2" id="KW-1133">Transmembrane helix</keyword>
<feature type="transmembrane region" description="Helical" evidence="2">
    <location>
        <begin position="27"/>
        <end position="48"/>
    </location>
</feature>
<reference evidence="3 4" key="1">
    <citation type="submission" date="2018-06" db="EMBL/GenBank/DDBJ databases">
        <title>Phytoactinopolyspora halophila sp. nov., a novel halophilic actinomycete isolated from a saline soil in China.</title>
        <authorList>
            <person name="Tang S.-K."/>
        </authorList>
    </citation>
    <scope>NUCLEOTIDE SEQUENCE [LARGE SCALE GENOMIC DNA]</scope>
    <source>
        <strain evidence="3 4">YIM 96934</strain>
    </source>
</reference>
<feature type="compositionally biased region" description="Pro residues" evidence="1">
    <location>
        <begin position="116"/>
        <end position="127"/>
    </location>
</feature>
<dbReference type="AlphaFoldDB" id="A0A329QT71"/>
<evidence type="ECO:0000256" key="1">
    <source>
        <dbReference type="SAM" id="MobiDB-lite"/>
    </source>
</evidence>